<dbReference type="InterPro" id="IPR001900">
    <property type="entry name" value="RNase_II/R"/>
</dbReference>
<evidence type="ECO:0000256" key="7">
    <source>
        <dbReference type="HAMAP-Rule" id="MF_01895"/>
    </source>
</evidence>
<organism evidence="10 11">
    <name type="scientific">Persicirhabdus sediminis</name>
    <dbReference type="NCBI Taxonomy" id="454144"/>
    <lineage>
        <taxon>Bacteria</taxon>
        <taxon>Pseudomonadati</taxon>
        <taxon>Verrucomicrobiota</taxon>
        <taxon>Verrucomicrobiia</taxon>
        <taxon>Verrucomicrobiales</taxon>
        <taxon>Verrucomicrobiaceae</taxon>
        <taxon>Persicirhabdus</taxon>
    </lineage>
</organism>
<comment type="subcellular location">
    <subcellularLocation>
        <location evidence="7">Cytoplasm</location>
    </subcellularLocation>
</comment>
<feature type="domain" description="RNB" evidence="9">
    <location>
        <begin position="288"/>
        <end position="609"/>
    </location>
</feature>
<protein>
    <recommendedName>
        <fullName evidence="7">Ribonuclease R</fullName>
        <shortName evidence="7">RNase R</shortName>
        <ecNumber evidence="7">3.1.13.1</ecNumber>
    </recommendedName>
</protein>
<dbReference type="GO" id="GO:0008859">
    <property type="term" value="F:exoribonuclease II activity"/>
    <property type="evidence" value="ECO:0007669"/>
    <property type="project" value="UniProtKB-UniRule"/>
</dbReference>
<evidence type="ECO:0000256" key="6">
    <source>
        <dbReference type="ARBA" id="ARBA00022884"/>
    </source>
</evidence>
<dbReference type="NCBIfam" id="TIGR02063">
    <property type="entry name" value="RNase_R"/>
    <property type="match status" value="1"/>
</dbReference>
<evidence type="ECO:0000256" key="3">
    <source>
        <dbReference type="ARBA" id="ARBA00022722"/>
    </source>
</evidence>
<dbReference type="InterPro" id="IPR050180">
    <property type="entry name" value="RNR_Ribonuclease"/>
</dbReference>
<proteinExistence type="inferred from homology"/>
<feature type="compositionally biased region" description="Basic residues" evidence="8">
    <location>
        <begin position="137"/>
        <end position="153"/>
    </location>
</feature>
<name>A0A8J7MCA4_9BACT</name>
<feature type="region of interest" description="Disordered" evidence="8">
    <location>
        <begin position="133"/>
        <end position="165"/>
    </location>
</feature>
<dbReference type="AlphaFoldDB" id="A0A8J7MCA4"/>
<evidence type="ECO:0000313" key="10">
    <source>
        <dbReference type="EMBL" id="MBK1789845.1"/>
    </source>
</evidence>
<reference evidence="10" key="1">
    <citation type="submission" date="2021-01" db="EMBL/GenBank/DDBJ databases">
        <title>Modified the classification status of verrucomicrobia.</title>
        <authorList>
            <person name="Feng X."/>
        </authorList>
    </citation>
    <scope>NUCLEOTIDE SEQUENCE</scope>
    <source>
        <strain evidence="10">_KCTC 22039</strain>
    </source>
</reference>
<dbReference type="NCBIfam" id="TIGR00358">
    <property type="entry name" value="3_prime_RNase"/>
    <property type="match status" value="1"/>
</dbReference>
<dbReference type="InterPro" id="IPR012340">
    <property type="entry name" value="NA-bd_OB-fold"/>
</dbReference>
<dbReference type="Pfam" id="PF00773">
    <property type="entry name" value="RNB"/>
    <property type="match status" value="1"/>
</dbReference>
<dbReference type="GO" id="GO:0005829">
    <property type="term" value="C:cytosol"/>
    <property type="evidence" value="ECO:0007669"/>
    <property type="project" value="TreeGrafter"/>
</dbReference>
<gene>
    <name evidence="7 10" type="primary">rnr</name>
    <name evidence="10" type="ORF">JIN82_01615</name>
</gene>
<dbReference type="Gene3D" id="2.40.50.140">
    <property type="entry name" value="Nucleic acid-binding proteins"/>
    <property type="match status" value="1"/>
</dbReference>
<dbReference type="InterPro" id="IPR040476">
    <property type="entry name" value="CSD2"/>
</dbReference>
<dbReference type="InterPro" id="IPR004476">
    <property type="entry name" value="RNase_II/RNase_R"/>
</dbReference>
<evidence type="ECO:0000256" key="4">
    <source>
        <dbReference type="ARBA" id="ARBA00022801"/>
    </source>
</evidence>
<evidence type="ECO:0000259" key="9">
    <source>
        <dbReference type="SMART" id="SM00955"/>
    </source>
</evidence>
<keyword evidence="6 7" id="KW-0694">RNA-binding</keyword>
<dbReference type="RefSeq" id="WP_200309886.1">
    <property type="nucleotide sequence ID" value="NZ_JAENIM010000009.1"/>
</dbReference>
<dbReference type="EMBL" id="JAENIM010000009">
    <property type="protein sequence ID" value="MBK1789845.1"/>
    <property type="molecule type" value="Genomic_DNA"/>
</dbReference>
<comment type="catalytic activity">
    <reaction evidence="1 7">
        <text>Exonucleolytic cleavage in the 3'- to 5'-direction to yield nucleoside 5'-phosphates.</text>
        <dbReference type="EC" id="3.1.13.1"/>
    </reaction>
</comment>
<dbReference type="GO" id="GO:0003723">
    <property type="term" value="F:RNA binding"/>
    <property type="evidence" value="ECO:0007669"/>
    <property type="project" value="UniProtKB-UniRule"/>
</dbReference>
<sequence>MDNIRASIIEILKEPNYRGLNKIDLSKKLELGPRDRSNFRTQLAKLERAGIIIRASKGKYYLRGGDDKPILIGQIRFSQKGHGTFFPDLNDKQNLSLDIELEKCRRIHIPHTKGGVALDGDIVTVQIDRWGEERKARGGKQRRGAEKGRRRGDKRQPKPVELSNNDPVGRVVDIIKRRNKYVVGTYFQRGKFSYFQPEDHTLPESFDIIEPSKAKSGQMVAVEIVKWTSPFEIPQARVNEILGWPGDVGIDMLSIVFKNGIKTDFPPQVSADADAVPHTIDEDEVARRDDWRERLIITIDPADAKDYDDAIAVEKADNGNWLLAVHIADVSHYVKPGSPLDEEARYRGNSTYLADRVIPMLPPVLSDNMCSLRGGVDRLTKCCVMEISPTGDLLKSTFSDAIIHSKARMSYEEAQVMLEGDTGEEIGDMVRDAWQLASMLRKNRFVKGALDLDFPEVRVKLDEKGVPVDIIKSEHNESHKLIEEFMLLANEATARLLKGRATGTIYRIHEDPDADKLMEFSQTAATLGFRSGDLTNRKHIQSLLKQAKGTMEEHAIKLGLLKSLKRAAYGKEPLGHYGLNKGDYCHFTSPIRRYADLIVHRSLERHLSNPPAQIDPILKSAELDKIGEHISNTERTSAAAENESQKLKMMEYLYLCTQKEEPPIFKCVVIEARRMGIFVEAIDIMTKGLIRVDHFPAGDWLFDSELQKYTNHDGMKGSLKEIKVGQKIDAHVARVDIEAKMIDFKFVQAAAKRSRKK</sequence>
<dbReference type="InterPro" id="IPR011805">
    <property type="entry name" value="RNase_R"/>
</dbReference>
<dbReference type="PANTHER" id="PTHR23355:SF9">
    <property type="entry name" value="DIS3-LIKE EXONUCLEASE 2"/>
    <property type="match status" value="1"/>
</dbReference>
<dbReference type="SMART" id="SM00955">
    <property type="entry name" value="RNB"/>
    <property type="match status" value="1"/>
</dbReference>
<evidence type="ECO:0000313" key="11">
    <source>
        <dbReference type="Proteomes" id="UP000624703"/>
    </source>
</evidence>
<dbReference type="GO" id="GO:0006402">
    <property type="term" value="P:mRNA catabolic process"/>
    <property type="evidence" value="ECO:0007669"/>
    <property type="project" value="TreeGrafter"/>
</dbReference>
<dbReference type="EC" id="3.1.13.1" evidence="7"/>
<dbReference type="PANTHER" id="PTHR23355">
    <property type="entry name" value="RIBONUCLEASE"/>
    <property type="match status" value="1"/>
</dbReference>
<keyword evidence="2 7" id="KW-0963">Cytoplasm</keyword>
<keyword evidence="11" id="KW-1185">Reference proteome</keyword>
<keyword evidence="5 7" id="KW-0269">Exonuclease</keyword>
<comment type="similarity">
    <text evidence="7">Belongs to the RNR ribonuclease family. RNase R subfamily.</text>
</comment>
<accession>A0A8J7MCA4</accession>
<evidence type="ECO:0000256" key="8">
    <source>
        <dbReference type="SAM" id="MobiDB-lite"/>
    </source>
</evidence>
<comment type="function">
    <text evidence="7">3'-5' exoribonuclease that releases 5'-nucleoside monophosphates and is involved in maturation of structured RNAs.</text>
</comment>
<dbReference type="Pfam" id="PF17876">
    <property type="entry name" value="CSD2"/>
    <property type="match status" value="1"/>
</dbReference>
<dbReference type="HAMAP" id="MF_01895">
    <property type="entry name" value="RNase_R"/>
    <property type="match status" value="1"/>
</dbReference>
<evidence type="ECO:0000256" key="2">
    <source>
        <dbReference type="ARBA" id="ARBA00022490"/>
    </source>
</evidence>
<keyword evidence="3 7" id="KW-0540">Nuclease</keyword>
<comment type="caution">
    <text evidence="10">The sequence shown here is derived from an EMBL/GenBank/DDBJ whole genome shotgun (WGS) entry which is preliminary data.</text>
</comment>
<evidence type="ECO:0000256" key="5">
    <source>
        <dbReference type="ARBA" id="ARBA00022839"/>
    </source>
</evidence>
<evidence type="ECO:0000256" key="1">
    <source>
        <dbReference type="ARBA" id="ARBA00001849"/>
    </source>
</evidence>
<dbReference type="Proteomes" id="UP000624703">
    <property type="component" value="Unassembled WGS sequence"/>
</dbReference>
<keyword evidence="4 7" id="KW-0378">Hydrolase</keyword>
<dbReference type="SUPFAM" id="SSF50249">
    <property type="entry name" value="Nucleic acid-binding proteins"/>
    <property type="match status" value="2"/>
</dbReference>